<dbReference type="EMBL" id="JBHUDC010000003">
    <property type="protein sequence ID" value="MFD1512929.1"/>
    <property type="molecule type" value="Genomic_DNA"/>
</dbReference>
<reference evidence="1 2" key="1">
    <citation type="journal article" date="2019" name="Int. J. Syst. Evol. Microbiol.">
        <title>The Global Catalogue of Microorganisms (GCM) 10K type strain sequencing project: providing services to taxonomists for standard genome sequencing and annotation.</title>
        <authorList>
            <consortium name="The Broad Institute Genomics Platform"/>
            <consortium name="The Broad Institute Genome Sequencing Center for Infectious Disease"/>
            <person name="Wu L."/>
            <person name="Ma J."/>
        </authorList>
    </citation>
    <scope>NUCLEOTIDE SEQUENCE [LARGE SCALE GENOMIC DNA]</scope>
    <source>
        <strain evidence="1 2">CGMCC 1.12563</strain>
    </source>
</reference>
<accession>A0ABD6AT41</accession>
<name>A0ABD6AT41_9EURY</name>
<sequence length="244" mass="26267">MDLSTALGATREDDRTPVVCVVGAGGKKTTLWRLAERHPALVTASVRIPVFDEKMPVAVTSDPVAALHDREERPLGLVPERAAPDDPRYAGYDTETVDAIAAAADDPVLVKADGARNRSFKAPAEREPQLPDSTTSVVALASVQVVGEPLTDEHVHRPELVADVADLDLGDTVEPVHVARVLASERGGRKRVPTGAQVVPTLNKVDDEEWEGVAREIAEEIHDRCSVPYVALTCLREGRLVETV</sequence>
<protein>
    <submittedName>
        <fullName evidence="1">Selenium cofactor biosynthesis protein YqeC</fullName>
    </submittedName>
</protein>
<keyword evidence="2" id="KW-1185">Reference proteome</keyword>
<organism evidence="1 2">
    <name type="scientific">Halomarina rubra</name>
    <dbReference type="NCBI Taxonomy" id="2071873"/>
    <lineage>
        <taxon>Archaea</taxon>
        <taxon>Methanobacteriati</taxon>
        <taxon>Methanobacteriota</taxon>
        <taxon>Stenosarchaea group</taxon>
        <taxon>Halobacteria</taxon>
        <taxon>Halobacteriales</taxon>
        <taxon>Natronomonadaceae</taxon>
        <taxon>Halomarina</taxon>
    </lineage>
</organism>
<dbReference type="NCBIfam" id="TIGR03172">
    <property type="entry name" value="selenium cofactor biosynthesis protein YqeC"/>
    <property type="match status" value="1"/>
</dbReference>
<comment type="caution">
    <text evidence="1">The sequence shown here is derived from an EMBL/GenBank/DDBJ whole genome shotgun (WGS) entry which is preliminary data.</text>
</comment>
<proteinExistence type="predicted"/>
<dbReference type="AlphaFoldDB" id="A0ABD6AT41"/>
<evidence type="ECO:0000313" key="1">
    <source>
        <dbReference type="EMBL" id="MFD1512929.1"/>
    </source>
</evidence>
<dbReference type="Proteomes" id="UP001597187">
    <property type="component" value="Unassembled WGS sequence"/>
</dbReference>
<dbReference type="InterPro" id="IPR017587">
    <property type="entry name" value="YqeC"/>
</dbReference>
<evidence type="ECO:0000313" key="2">
    <source>
        <dbReference type="Proteomes" id="UP001597187"/>
    </source>
</evidence>
<dbReference type="Pfam" id="PF19842">
    <property type="entry name" value="YqeC"/>
    <property type="match status" value="1"/>
</dbReference>
<dbReference type="RefSeq" id="WP_250872904.1">
    <property type="nucleotide sequence ID" value="NZ_JALXFV010000003.1"/>
</dbReference>
<gene>
    <name evidence="1" type="primary">yqeC</name>
    <name evidence="1" type="ORF">ACFSBT_06500</name>
</gene>